<dbReference type="Proteomes" id="UP000304900">
    <property type="component" value="Unassembled WGS sequence"/>
</dbReference>
<dbReference type="OrthoDB" id="3902805at2"/>
<gene>
    <name evidence="1" type="ORF">FDK13_24035</name>
</gene>
<comment type="caution">
    <text evidence="1">The sequence shown here is derived from an EMBL/GenBank/DDBJ whole genome shotgun (WGS) entry which is preliminary data.</text>
</comment>
<evidence type="ECO:0000313" key="2">
    <source>
        <dbReference type="Proteomes" id="UP000304900"/>
    </source>
</evidence>
<dbReference type="EMBL" id="SZVO01000012">
    <property type="protein sequence ID" value="TKT89420.1"/>
    <property type="molecule type" value="Genomic_DNA"/>
</dbReference>
<dbReference type="AlphaFoldDB" id="A0A4U6CX70"/>
<accession>A0A4U6CX70</accession>
<sequence>MSYPDFDSPTVFAKLPDHKKDGSFSLAPQIKDYKTRQLYLPGTAGQKAEHLKNSPQAFTHFVLISTALEIHKQLN</sequence>
<reference evidence="1 2" key="1">
    <citation type="submission" date="2019-05" db="EMBL/GenBank/DDBJ databases">
        <title>Dyadobacter AR-3-8 sp. nov., isolated from arctic soil.</title>
        <authorList>
            <person name="Chaudhary D.K."/>
        </authorList>
    </citation>
    <scope>NUCLEOTIDE SEQUENCE [LARGE SCALE GENOMIC DNA]</scope>
    <source>
        <strain evidence="1 2">AR-3-8</strain>
    </source>
</reference>
<proteinExistence type="predicted"/>
<keyword evidence="2" id="KW-1185">Reference proteome</keyword>
<name>A0A4U6CX70_9BACT</name>
<organism evidence="1 2">
    <name type="scientific">Dyadobacter frigoris</name>
    <dbReference type="NCBI Taxonomy" id="2576211"/>
    <lineage>
        <taxon>Bacteria</taxon>
        <taxon>Pseudomonadati</taxon>
        <taxon>Bacteroidota</taxon>
        <taxon>Cytophagia</taxon>
        <taxon>Cytophagales</taxon>
        <taxon>Spirosomataceae</taxon>
        <taxon>Dyadobacter</taxon>
    </lineage>
</organism>
<protein>
    <submittedName>
        <fullName evidence="1">Uncharacterized protein</fullName>
    </submittedName>
</protein>
<evidence type="ECO:0000313" key="1">
    <source>
        <dbReference type="EMBL" id="TKT89420.1"/>
    </source>
</evidence>